<accession>A0ABN6M156</accession>
<protein>
    <submittedName>
        <fullName evidence="1">Uncharacterized protein</fullName>
    </submittedName>
</protein>
<evidence type="ECO:0000313" key="2">
    <source>
        <dbReference type="Proteomes" id="UP000830055"/>
    </source>
</evidence>
<dbReference type="RefSeq" id="WP_284153692.1">
    <property type="nucleotide sequence ID" value="NZ_AP025516.1"/>
</dbReference>
<reference evidence="1 2" key="1">
    <citation type="submission" date="2022-01" db="EMBL/GenBank/DDBJ databases">
        <title>Desulfofustis limnae sp. nov., a novel mesophilic sulfate-reducing bacterium isolated from marsh soil.</title>
        <authorList>
            <person name="Watanabe M."/>
            <person name="Takahashi A."/>
            <person name="Kojima H."/>
            <person name="Fukui M."/>
        </authorList>
    </citation>
    <scope>NUCLEOTIDE SEQUENCE [LARGE SCALE GENOMIC DNA]</scope>
    <source>
        <strain evidence="1 2">PPLL</strain>
    </source>
</reference>
<dbReference type="Proteomes" id="UP000830055">
    <property type="component" value="Chromosome"/>
</dbReference>
<keyword evidence="2" id="KW-1185">Reference proteome</keyword>
<evidence type="ECO:0000313" key="1">
    <source>
        <dbReference type="EMBL" id="BDD86614.1"/>
    </source>
</evidence>
<organism evidence="1 2">
    <name type="scientific">Desulfofustis limnaeus</name>
    <dbReference type="NCBI Taxonomy" id="2740163"/>
    <lineage>
        <taxon>Bacteria</taxon>
        <taxon>Pseudomonadati</taxon>
        <taxon>Thermodesulfobacteriota</taxon>
        <taxon>Desulfobulbia</taxon>
        <taxon>Desulfobulbales</taxon>
        <taxon>Desulfocapsaceae</taxon>
        <taxon>Desulfofustis</taxon>
    </lineage>
</organism>
<name>A0ABN6M156_9BACT</name>
<gene>
    <name evidence="1" type="ORF">DPPLL_09790</name>
</gene>
<proteinExistence type="predicted"/>
<dbReference type="EMBL" id="AP025516">
    <property type="protein sequence ID" value="BDD86614.1"/>
    <property type="molecule type" value="Genomic_DNA"/>
</dbReference>
<sequence>MKHTSRSSDLGKQDAQTFIGNERIDYEPFVALSDLHLVRKTVPVTFQGLQETVVACDSALWPDLQAAAHRCAEQVPEGFSYDEYAQGFVAGVAAVWEKIRDQVLSDPDCR</sequence>